<comment type="caution">
    <text evidence="3">The sequence shown here is derived from an EMBL/GenBank/DDBJ whole genome shotgun (WGS) entry which is preliminary data.</text>
</comment>
<accession>A0ABV1HRZ8</accession>
<dbReference type="RefSeq" id="WP_349230586.1">
    <property type="nucleotide sequence ID" value="NZ_JBBMFJ010000066.1"/>
</dbReference>
<proteinExistence type="predicted"/>
<evidence type="ECO:0000313" key="4">
    <source>
        <dbReference type="Proteomes" id="UP001437460"/>
    </source>
</evidence>
<evidence type="ECO:0000259" key="2">
    <source>
        <dbReference type="Pfam" id="PF13240"/>
    </source>
</evidence>
<protein>
    <submittedName>
        <fullName evidence="3">Zinc ribbon domain-containing protein</fullName>
    </submittedName>
</protein>
<feature type="transmembrane region" description="Helical" evidence="1">
    <location>
        <begin position="6"/>
        <end position="25"/>
    </location>
</feature>
<keyword evidence="1" id="KW-0472">Membrane</keyword>
<name>A0ABV1HRZ8_9FIRM</name>
<organism evidence="3 4">
    <name type="scientific">Ventrimonas faecis</name>
    <dbReference type="NCBI Taxonomy" id="3133170"/>
    <lineage>
        <taxon>Bacteria</taxon>
        <taxon>Bacillati</taxon>
        <taxon>Bacillota</taxon>
        <taxon>Clostridia</taxon>
        <taxon>Lachnospirales</taxon>
        <taxon>Lachnospiraceae</taxon>
        <taxon>Ventrimonas</taxon>
    </lineage>
</organism>
<reference evidence="3 4" key="1">
    <citation type="submission" date="2024-03" db="EMBL/GenBank/DDBJ databases">
        <title>Human intestinal bacterial collection.</title>
        <authorList>
            <person name="Pauvert C."/>
            <person name="Hitch T.C.A."/>
            <person name="Clavel T."/>
        </authorList>
    </citation>
    <scope>NUCLEOTIDE SEQUENCE [LARGE SCALE GENOMIC DNA]</scope>
    <source>
        <strain evidence="3 4">CLA-AP-H27</strain>
    </source>
</reference>
<keyword evidence="1" id="KW-0812">Transmembrane</keyword>
<sequence>MNDNQVKAVMIAVAIVIALTAAVKIRRGLRRFFNSAEVRLVRELARSVQNGELQQEEPPKSLGGMTSIYLPQILRDFPEFNWEELRAEAERSVRELLETKNVRTAGVVRIHKTVISRYQKYRGTASILCETAAEYWMETESQRNGKAVACNVRQSAKERSGQNGTVQQIRKKQTVCEAELIYVYDSSMSGTAASLVCPNCGAPVEQLGAKQCRYCGSILEVSGAKAWKIQNVRERN</sequence>
<keyword evidence="1" id="KW-1133">Transmembrane helix</keyword>
<feature type="domain" description="Zinc-ribbon" evidence="2">
    <location>
        <begin position="197"/>
        <end position="218"/>
    </location>
</feature>
<dbReference type="InterPro" id="IPR026870">
    <property type="entry name" value="Zinc_ribbon_dom"/>
</dbReference>
<gene>
    <name evidence="3" type="ORF">WMO41_15765</name>
</gene>
<dbReference type="EMBL" id="JBBMFJ010000066">
    <property type="protein sequence ID" value="MEQ2564602.1"/>
    <property type="molecule type" value="Genomic_DNA"/>
</dbReference>
<dbReference type="Proteomes" id="UP001437460">
    <property type="component" value="Unassembled WGS sequence"/>
</dbReference>
<dbReference type="Pfam" id="PF13240">
    <property type="entry name" value="Zn_Ribbon_1"/>
    <property type="match status" value="1"/>
</dbReference>
<evidence type="ECO:0000256" key="1">
    <source>
        <dbReference type="SAM" id="Phobius"/>
    </source>
</evidence>
<keyword evidence="4" id="KW-1185">Reference proteome</keyword>
<evidence type="ECO:0000313" key="3">
    <source>
        <dbReference type="EMBL" id="MEQ2564602.1"/>
    </source>
</evidence>